<comment type="caution">
    <text evidence="12">The sequence shown here is derived from an EMBL/GenBank/DDBJ whole genome shotgun (WGS) entry which is preliminary data.</text>
</comment>
<dbReference type="InterPro" id="IPR004424">
    <property type="entry name" value="IspE"/>
</dbReference>
<dbReference type="InterPro" id="IPR020568">
    <property type="entry name" value="Ribosomal_Su5_D2-typ_SF"/>
</dbReference>
<evidence type="ECO:0000256" key="4">
    <source>
        <dbReference type="ARBA" id="ARBA00022679"/>
    </source>
</evidence>
<dbReference type="NCBIfam" id="TIGR00154">
    <property type="entry name" value="ispE"/>
    <property type="match status" value="1"/>
</dbReference>
<reference evidence="13" key="1">
    <citation type="journal article" date="2019" name="Int. J. Syst. Evol. Microbiol.">
        <title>The Global Catalogue of Microorganisms (GCM) 10K type strain sequencing project: providing services to taxonomists for standard genome sequencing and annotation.</title>
        <authorList>
            <consortium name="The Broad Institute Genomics Platform"/>
            <consortium name="The Broad Institute Genome Sequencing Center for Infectious Disease"/>
            <person name="Wu L."/>
            <person name="Ma J."/>
        </authorList>
    </citation>
    <scope>NUCLEOTIDE SEQUENCE [LARGE SCALE GENOMIC DNA]</scope>
    <source>
        <strain evidence="13">CGMCC 4.7106</strain>
    </source>
</reference>
<evidence type="ECO:0000256" key="1">
    <source>
        <dbReference type="ARBA" id="ARBA00009684"/>
    </source>
</evidence>
<dbReference type="InterPro" id="IPR036554">
    <property type="entry name" value="GHMP_kinase_C_sf"/>
</dbReference>
<dbReference type="SUPFAM" id="SSF54211">
    <property type="entry name" value="Ribosomal protein S5 domain 2-like"/>
    <property type="match status" value="1"/>
</dbReference>
<evidence type="ECO:0000256" key="8">
    <source>
        <dbReference type="ARBA" id="ARBA00032554"/>
    </source>
</evidence>
<dbReference type="Proteomes" id="UP001597375">
    <property type="component" value="Unassembled WGS sequence"/>
</dbReference>
<evidence type="ECO:0000313" key="13">
    <source>
        <dbReference type="Proteomes" id="UP001597375"/>
    </source>
</evidence>
<organism evidence="12 13">
    <name type="scientific">Luteolibacter algae</name>
    <dbReference type="NCBI Taxonomy" id="454151"/>
    <lineage>
        <taxon>Bacteria</taxon>
        <taxon>Pseudomonadati</taxon>
        <taxon>Verrucomicrobiota</taxon>
        <taxon>Verrucomicrobiia</taxon>
        <taxon>Verrucomicrobiales</taxon>
        <taxon>Verrucomicrobiaceae</taxon>
        <taxon>Luteolibacter</taxon>
    </lineage>
</organism>
<dbReference type="Pfam" id="PF00288">
    <property type="entry name" value="GHMP_kinases_N"/>
    <property type="match status" value="1"/>
</dbReference>
<evidence type="ECO:0000256" key="6">
    <source>
        <dbReference type="ARBA" id="ARBA00022777"/>
    </source>
</evidence>
<keyword evidence="13" id="KW-1185">Reference proteome</keyword>
<dbReference type="RefSeq" id="WP_386820782.1">
    <property type="nucleotide sequence ID" value="NZ_JBHUIT010000031.1"/>
</dbReference>
<comment type="similarity">
    <text evidence="1 9">Belongs to the GHMP kinase family. IspE subfamily.</text>
</comment>
<feature type="active site" evidence="9">
    <location>
        <position position="6"/>
    </location>
</feature>
<dbReference type="EC" id="2.7.1.148" evidence="2 9"/>
<keyword evidence="5 9" id="KW-0547">Nucleotide-binding</keyword>
<gene>
    <name evidence="9 12" type="primary">ispE</name>
    <name evidence="12" type="ORF">ACFSSA_12440</name>
</gene>
<evidence type="ECO:0000259" key="11">
    <source>
        <dbReference type="Pfam" id="PF08544"/>
    </source>
</evidence>
<comment type="pathway">
    <text evidence="9">Isoprenoid biosynthesis; isopentenyl diphosphate biosynthesis via DXP pathway; isopentenyl diphosphate from 1-deoxy-D-xylulose 5-phosphate: step 3/6.</text>
</comment>
<keyword evidence="7 9" id="KW-0067">ATP-binding</keyword>
<dbReference type="InterPro" id="IPR006204">
    <property type="entry name" value="GHMP_kinase_N_dom"/>
</dbReference>
<dbReference type="SUPFAM" id="SSF55060">
    <property type="entry name" value="GHMP Kinase, C-terminal domain"/>
    <property type="match status" value="1"/>
</dbReference>
<dbReference type="InterPro" id="IPR013750">
    <property type="entry name" value="GHMP_kinase_C_dom"/>
</dbReference>
<dbReference type="HAMAP" id="MF_00061">
    <property type="entry name" value="IspE"/>
    <property type="match status" value="1"/>
</dbReference>
<dbReference type="EMBL" id="JBHUIT010000031">
    <property type="protein sequence ID" value="MFD2257483.1"/>
    <property type="molecule type" value="Genomic_DNA"/>
</dbReference>
<dbReference type="Gene3D" id="3.30.230.10">
    <property type="match status" value="1"/>
</dbReference>
<dbReference type="GO" id="GO:0050515">
    <property type="term" value="F:4-(cytidine 5'-diphospho)-2-C-methyl-D-erythritol kinase activity"/>
    <property type="evidence" value="ECO:0007669"/>
    <property type="project" value="UniProtKB-EC"/>
</dbReference>
<evidence type="ECO:0000256" key="5">
    <source>
        <dbReference type="ARBA" id="ARBA00022741"/>
    </source>
</evidence>
<comment type="catalytic activity">
    <reaction evidence="9">
        <text>4-CDP-2-C-methyl-D-erythritol + ATP = 4-CDP-2-C-methyl-D-erythritol 2-phosphate + ADP + H(+)</text>
        <dbReference type="Rhea" id="RHEA:18437"/>
        <dbReference type="ChEBI" id="CHEBI:15378"/>
        <dbReference type="ChEBI" id="CHEBI:30616"/>
        <dbReference type="ChEBI" id="CHEBI:57823"/>
        <dbReference type="ChEBI" id="CHEBI:57919"/>
        <dbReference type="ChEBI" id="CHEBI:456216"/>
        <dbReference type="EC" id="2.7.1.148"/>
    </reaction>
</comment>
<evidence type="ECO:0000259" key="10">
    <source>
        <dbReference type="Pfam" id="PF00288"/>
    </source>
</evidence>
<dbReference type="PANTHER" id="PTHR43527:SF2">
    <property type="entry name" value="4-DIPHOSPHOCYTIDYL-2-C-METHYL-D-ERYTHRITOL KINASE, CHLOROPLASTIC"/>
    <property type="match status" value="1"/>
</dbReference>
<dbReference type="PIRSF" id="PIRSF010376">
    <property type="entry name" value="IspE"/>
    <property type="match status" value="1"/>
</dbReference>
<feature type="active site" evidence="9">
    <location>
        <position position="131"/>
    </location>
</feature>
<dbReference type="Pfam" id="PF08544">
    <property type="entry name" value="GHMP_kinases_C"/>
    <property type="match status" value="1"/>
</dbReference>
<feature type="domain" description="GHMP kinase N-terminal" evidence="10">
    <location>
        <begin position="61"/>
        <end position="139"/>
    </location>
</feature>
<evidence type="ECO:0000256" key="2">
    <source>
        <dbReference type="ARBA" id="ARBA00012052"/>
    </source>
</evidence>
<keyword evidence="9" id="KW-0414">Isoprene biosynthesis</keyword>
<comment type="function">
    <text evidence="9">Catalyzes the phosphorylation of the position 2 hydroxy group of 4-diphosphocytidyl-2C-methyl-D-erythritol.</text>
</comment>
<keyword evidence="6 9" id="KW-0418">Kinase</keyword>
<feature type="binding site" evidence="9">
    <location>
        <begin position="89"/>
        <end position="99"/>
    </location>
    <ligand>
        <name>ATP</name>
        <dbReference type="ChEBI" id="CHEBI:30616"/>
    </ligand>
</feature>
<dbReference type="PANTHER" id="PTHR43527">
    <property type="entry name" value="4-DIPHOSPHOCYTIDYL-2-C-METHYL-D-ERYTHRITOL KINASE, CHLOROPLASTIC"/>
    <property type="match status" value="1"/>
</dbReference>
<sequence>MLSPAKLNLSLRILGKRPDGFHEIDTLMIKLPGLADEITITPAEEFSFTCDDPALPTDHTNLVVKAVEALHGKTGEIQNFHIHLKKNIPHGAGLGGGSSNAATTLLALNSQLGSPLAIEELHDLAASIGSDVPFFLYSGAARCTGRGEIIEAAPQPENLSIALFKPDFSVSTPEAYRTCLESQALPGVRSEPQTYGSLTLVNDLEKAVFAKHRYLAELKSWLLKRRDTKTVLMSGSGSTLFAILHPKANPQNLIGTAHKYFDPNLWTWSGNSSELSS</sequence>
<proteinExistence type="inferred from homology"/>
<name>A0ABW5D8S1_9BACT</name>
<dbReference type="Gene3D" id="3.30.70.890">
    <property type="entry name" value="GHMP kinase, C-terminal domain"/>
    <property type="match status" value="1"/>
</dbReference>
<evidence type="ECO:0000256" key="7">
    <source>
        <dbReference type="ARBA" id="ARBA00022840"/>
    </source>
</evidence>
<evidence type="ECO:0000256" key="9">
    <source>
        <dbReference type="HAMAP-Rule" id="MF_00061"/>
    </source>
</evidence>
<protein>
    <recommendedName>
        <fullName evidence="3 9">4-diphosphocytidyl-2-C-methyl-D-erythritol kinase</fullName>
        <shortName evidence="9">CMK</shortName>
        <ecNumber evidence="2 9">2.7.1.148</ecNumber>
    </recommendedName>
    <alternativeName>
        <fullName evidence="8 9">4-(cytidine-5'-diphospho)-2-C-methyl-D-erythritol kinase</fullName>
    </alternativeName>
</protein>
<accession>A0ABW5D8S1</accession>
<feature type="domain" description="GHMP kinase C-terminal" evidence="11">
    <location>
        <begin position="202"/>
        <end position="255"/>
    </location>
</feature>
<dbReference type="InterPro" id="IPR014721">
    <property type="entry name" value="Ribsml_uS5_D2-typ_fold_subgr"/>
</dbReference>
<evidence type="ECO:0000313" key="12">
    <source>
        <dbReference type="EMBL" id="MFD2257483.1"/>
    </source>
</evidence>
<keyword evidence="4 9" id="KW-0808">Transferase</keyword>
<evidence type="ECO:0000256" key="3">
    <source>
        <dbReference type="ARBA" id="ARBA00017473"/>
    </source>
</evidence>